<dbReference type="PROSITE" id="PS00136">
    <property type="entry name" value="SUBTILASE_ASP"/>
    <property type="match status" value="1"/>
</dbReference>
<dbReference type="Proteomes" id="UP000053328">
    <property type="component" value="Unassembled WGS sequence"/>
</dbReference>
<dbReference type="InterPro" id="IPR000209">
    <property type="entry name" value="Peptidase_S8/S53_dom"/>
</dbReference>
<keyword evidence="10" id="KW-1185">Reference proteome</keyword>
<gene>
    <name evidence="9" type="ORF">PV08_07586</name>
</gene>
<dbReference type="GO" id="GO:0006508">
    <property type="term" value="P:proteolysis"/>
    <property type="evidence" value="ECO:0007669"/>
    <property type="project" value="UniProtKB-KW"/>
</dbReference>
<dbReference type="InterPro" id="IPR036852">
    <property type="entry name" value="Peptidase_S8/S53_dom_sf"/>
</dbReference>
<evidence type="ECO:0000256" key="5">
    <source>
        <dbReference type="ARBA" id="ARBA00022825"/>
    </source>
</evidence>
<comment type="similarity">
    <text evidence="1">Belongs to the peptidase S8 family.</text>
</comment>
<sequence length="952" mass="106142">MSLLFSGFLPDPASLARISDSILARLEKSAVKETQTSQWLLSSLSQRLRCINQALSRRSRNESADSDYLRFLEETLKLCEQSLAELNNLTKSSVPVDGAAGEPVRNAKPDAGAGEANAMEVGTQRMRNITQKLLDYTNTLTLALHWFAIECDVSPTIIRQLQSRLDASCKWLYDREILKPIRPVSSSANHGVTFRLEEAEWMTRTSLPPRRTFQLVCPRASLPKADSAEGNLQFVCSCNADHSSSLLYKGSISCHNYMTLRSHVAVFKERLIPVEETGSDSDPTWEMLLLKPNALVTVRLSNLQPTHFAQLESLSSRWAALLLRSAEIDRSSEVLKVSEDTVSVLRVKAYNSTISLNVKTAAVPKLRTQSVKFVSGGTPRTYFNVPWKLGYLQIFQYASVSKELLEASEDSPCTSIFFDEPHFFIFFSERHPMSKTAKTQPLDRFMVQGKSLNVVITDVDCIHEGRATTLQRCSEIHFEFCDNKEATVFLRNIQNMQNRLLEKSLQKPLWGETVVYQHASDILPSGTARLLGAHASLVYNPSAPRAKYRLIGIQNAETWPARIDPSHFVWTIYRADSGRMVVNRQTWEELEDSPRPPTSPRPVHGPGPAISRINEMSSVNWFDELEKVTLVLKAPKNLAEKDTQYNPVKIAVIDTGFDSNPSHKARRQIIKYKDFVIAPRSPDGKGIKDKANMGNPDEPLDPMKDLTGHGTTSVELILKVYRDAALYVARIFKSNQADEEIEPYLMADAIAWASKHHVDIISISAGFKNAPKELYDAVVRAATNNVLIFASAANWSFSSPAAWPARIPQVFAIFSTDAGFKNSRTYNPPSIANAHNFAFLGEDIRSSPEKEPVNGTSASTAIAAGFAARIVDFARQPGCRGAFEDVVQPRSHMGMTAIFKALANMDSEYECIRPLRLLDQARKRNDPDDRAQNRARVLEYLVGIMEGALGAG</sequence>
<organism evidence="9 10">
    <name type="scientific">Exophiala spinifera</name>
    <dbReference type="NCBI Taxonomy" id="91928"/>
    <lineage>
        <taxon>Eukaryota</taxon>
        <taxon>Fungi</taxon>
        <taxon>Dikarya</taxon>
        <taxon>Ascomycota</taxon>
        <taxon>Pezizomycotina</taxon>
        <taxon>Eurotiomycetes</taxon>
        <taxon>Chaetothyriomycetidae</taxon>
        <taxon>Chaetothyriales</taxon>
        <taxon>Herpotrichiellaceae</taxon>
        <taxon>Exophiala</taxon>
    </lineage>
</organism>
<keyword evidence="3" id="KW-0732">Signal</keyword>
<evidence type="ECO:0000313" key="10">
    <source>
        <dbReference type="Proteomes" id="UP000053328"/>
    </source>
</evidence>
<protein>
    <recommendedName>
        <fullName evidence="8">Peptidase S8/S53 domain-containing protein</fullName>
    </recommendedName>
</protein>
<evidence type="ECO:0000259" key="8">
    <source>
        <dbReference type="Pfam" id="PF00082"/>
    </source>
</evidence>
<dbReference type="AlphaFoldDB" id="A0A0D1YIN9"/>
<dbReference type="InterPro" id="IPR050131">
    <property type="entry name" value="Peptidase_S8_subtilisin-like"/>
</dbReference>
<feature type="region of interest" description="Disordered" evidence="7">
    <location>
        <begin position="587"/>
        <end position="610"/>
    </location>
</feature>
<keyword evidence="6" id="KW-0865">Zymogen</keyword>
<dbReference type="HOGENOM" id="CLU_015054_0_0_1"/>
<dbReference type="GO" id="GO:0004252">
    <property type="term" value="F:serine-type endopeptidase activity"/>
    <property type="evidence" value="ECO:0007669"/>
    <property type="project" value="InterPro"/>
</dbReference>
<accession>A0A0D1YIN9</accession>
<keyword evidence="2" id="KW-0645">Protease</keyword>
<keyword evidence="4" id="KW-0378">Hydrolase</keyword>
<dbReference type="GeneID" id="27334669"/>
<dbReference type="STRING" id="91928.A0A0D1YIN9"/>
<evidence type="ECO:0000256" key="7">
    <source>
        <dbReference type="SAM" id="MobiDB-lite"/>
    </source>
</evidence>
<name>A0A0D1YIN9_9EURO</name>
<dbReference type="Pfam" id="PF00082">
    <property type="entry name" value="Peptidase_S8"/>
    <property type="match status" value="1"/>
</dbReference>
<keyword evidence="5" id="KW-0720">Serine protease</keyword>
<evidence type="ECO:0000256" key="6">
    <source>
        <dbReference type="ARBA" id="ARBA00023145"/>
    </source>
</evidence>
<evidence type="ECO:0000256" key="4">
    <source>
        <dbReference type="ARBA" id="ARBA00022801"/>
    </source>
</evidence>
<dbReference type="Gene3D" id="3.40.50.200">
    <property type="entry name" value="Peptidase S8/S53 domain"/>
    <property type="match status" value="1"/>
</dbReference>
<feature type="compositionally biased region" description="Pro residues" evidence="7">
    <location>
        <begin position="595"/>
        <end position="605"/>
    </location>
</feature>
<dbReference type="InterPro" id="IPR023827">
    <property type="entry name" value="Peptidase_S8_Asp-AS"/>
</dbReference>
<dbReference type="PANTHER" id="PTHR43806:SF11">
    <property type="entry name" value="CEREVISIN-RELATED"/>
    <property type="match status" value="1"/>
</dbReference>
<proteinExistence type="inferred from homology"/>
<dbReference type="PANTHER" id="PTHR43806">
    <property type="entry name" value="PEPTIDASE S8"/>
    <property type="match status" value="1"/>
</dbReference>
<dbReference type="VEuPathDB" id="FungiDB:PV08_07586"/>
<dbReference type="RefSeq" id="XP_016235017.1">
    <property type="nucleotide sequence ID" value="XM_016381915.1"/>
</dbReference>
<evidence type="ECO:0000256" key="1">
    <source>
        <dbReference type="ARBA" id="ARBA00011073"/>
    </source>
</evidence>
<reference evidence="9 10" key="1">
    <citation type="submission" date="2015-01" db="EMBL/GenBank/DDBJ databases">
        <title>The Genome Sequence of Exophiala spinifera CBS89968.</title>
        <authorList>
            <consortium name="The Broad Institute Genomics Platform"/>
            <person name="Cuomo C."/>
            <person name="de Hoog S."/>
            <person name="Gorbushina A."/>
            <person name="Stielow B."/>
            <person name="Teixiera M."/>
            <person name="Abouelleil A."/>
            <person name="Chapman S.B."/>
            <person name="Priest M."/>
            <person name="Young S.K."/>
            <person name="Wortman J."/>
            <person name="Nusbaum C."/>
            <person name="Birren B."/>
        </authorList>
    </citation>
    <scope>NUCLEOTIDE SEQUENCE [LARGE SCALE GENOMIC DNA]</scope>
    <source>
        <strain evidence="9 10">CBS 89968</strain>
    </source>
</reference>
<dbReference type="SUPFAM" id="SSF52743">
    <property type="entry name" value="Subtilisin-like"/>
    <property type="match status" value="1"/>
</dbReference>
<evidence type="ECO:0000256" key="2">
    <source>
        <dbReference type="ARBA" id="ARBA00022670"/>
    </source>
</evidence>
<feature type="domain" description="Peptidase S8/S53" evidence="8">
    <location>
        <begin position="648"/>
        <end position="872"/>
    </location>
</feature>
<evidence type="ECO:0000256" key="3">
    <source>
        <dbReference type="ARBA" id="ARBA00022729"/>
    </source>
</evidence>
<dbReference type="EMBL" id="KN847496">
    <property type="protein sequence ID" value="KIW14801.1"/>
    <property type="molecule type" value="Genomic_DNA"/>
</dbReference>
<dbReference type="OrthoDB" id="4508363at2759"/>
<evidence type="ECO:0000313" key="9">
    <source>
        <dbReference type="EMBL" id="KIW14801.1"/>
    </source>
</evidence>